<dbReference type="RefSeq" id="WP_345136285.1">
    <property type="nucleotide sequence ID" value="NZ_BAABAT010000035.1"/>
</dbReference>
<proteinExistence type="predicted"/>
<keyword evidence="2" id="KW-1185">Reference proteome</keyword>
<accession>A0ABP8DM11</accession>
<evidence type="ECO:0000313" key="1">
    <source>
        <dbReference type="EMBL" id="GAA4259378.1"/>
    </source>
</evidence>
<reference evidence="2" key="1">
    <citation type="journal article" date="2019" name="Int. J. Syst. Evol. Microbiol.">
        <title>The Global Catalogue of Microorganisms (GCM) 10K type strain sequencing project: providing services to taxonomists for standard genome sequencing and annotation.</title>
        <authorList>
            <consortium name="The Broad Institute Genomics Platform"/>
            <consortium name="The Broad Institute Genome Sequencing Center for Infectious Disease"/>
            <person name="Wu L."/>
            <person name="Ma J."/>
        </authorList>
    </citation>
    <scope>NUCLEOTIDE SEQUENCE [LARGE SCALE GENOMIC DNA]</scope>
    <source>
        <strain evidence="2">JCM 17441</strain>
    </source>
</reference>
<organism evidence="1 2">
    <name type="scientific">Dactylosporangium darangshiense</name>
    <dbReference type="NCBI Taxonomy" id="579108"/>
    <lineage>
        <taxon>Bacteria</taxon>
        <taxon>Bacillati</taxon>
        <taxon>Actinomycetota</taxon>
        <taxon>Actinomycetes</taxon>
        <taxon>Micromonosporales</taxon>
        <taxon>Micromonosporaceae</taxon>
        <taxon>Dactylosporangium</taxon>
    </lineage>
</organism>
<name>A0ABP8DM11_9ACTN</name>
<sequence>MTGLELVAGWVAMYAWGKVRRAAGRADAEVDRLVDHGLDRLHDVVTKKLDGDSALERLESEAGRDTAQVQVSERTLQRVELALQDAVEDDADFAARLQPLIAALQAAKPQVYIASNTGDATASGGGVAVTGVFIGDVNTNR</sequence>
<dbReference type="EMBL" id="BAABAT010000035">
    <property type="protein sequence ID" value="GAA4259378.1"/>
    <property type="molecule type" value="Genomic_DNA"/>
</dbReference>
<dbReference type="Proteomes" id="UP001500620">
    <property type="component" value="Unassembled WGS sequence"/>
</dbReference>
<comment type="caution">
    <text evidence="1">The sequence shown here is derived from an EMBL/GenBank/DDBJ whole genome shotgun (WGS) entry which is preliminary data.</text>
</comment>
<evidence type="ECO:0000313" key="2">
    <source>
        <dbReference type="Proteomes" id="UP001500620"/>
    </source>
</evidence>
<gene>
    <name evidence="1" type="ORF">GCM10022255_083750</name>
</gene>
<evidence type="ECO:0008006" key="3">
    <source>
        <dbReference type="Google" id="ProtNLM"/>
    </source>
</evidence>
<protein>
    <recommendedName>
        <fullName evidence="3">Chromosome partitioning protein</fullName>
    </recommendedName>
</protein>